<keyword evidence="5" id="KW-0997">Cell inner membrane</keyword>
<evidence type="ECO:0000256" key="6">
    <source>
        <dbReference type="ARBA" id="ARBA00022692"/>
    </source>
</evidence>
<comment type="subcellular location">
    <subcellularLocation>
        <location evidence="1">Cell inner membrane</location>
        <topology evidence="1">Single-pass membrane protein</topology>
        <orientation evidence="1">Periplasmic side</orientation>
    </subcellularLocation>
</comment>
<dbReference type="GO" id="GO:0005886">
    <property type="term" value="C:plasma membrane"/>
    <property type="evidence" value="ECO:0007669"/>
    <property type="project" value="UniProtKB-SubCell"/>
</dbReference>
<dbReference type="GO" id="GO:0055085">
    <property type="term" value="P:transmembrane transport"/>
    <property type="evidence" value="ECO:0007669"/>
    <property type="project" value="InterPro"/>
</dbReference>
<dbReference type="EMBL" id="JACHIO010000002">
    <property type="protein sequence ID" value="MBB5062186.1"/>
    <property type="molecule type" value="Genomic_DNA"/>
</dbReference>
<dbReference type="SUPFAM" id="SSF74653">
    <property type="entry name" value="TolA/TonB C-terminal domain"/>
    <property type="match status" value="1"/>
</dbReference>
<dbReference type="Gene3D" id="3.30.1150.10">
    <property type="match status" value="1"/>
</dbReference>
<dbReference type="NCBIfam" id="TIGR01352">
    <property type="entry name" value="tonB_Cterm"/>
    <property type="match status" value="1"/>
</dbReference>
<reference evidence="12 13" key="1">
    <citation type="submission" date="2020-08" db="EMBL/GenBank/DDBJ databases">
        <title>Genomic Encyclopedia of Type Strains, Phase IV (KMG-V): Genome sequencing to study the core and pangenomes of soil and plant-associated prokaryotes.</title>
        <authorList>
            <person name="Whitman W."/>
        </authorList>
    </citation>
    <scope>NUCLEOTIDE SEQUENCE [LARGE SCALE GENOMIC DNA]</scope>
    <source>
        <strain evidence="12 13">X5P3</strain>
    </source>
</reference>
<evidence type="ECO:0000259" key="11">
    <source>
        <dbReference type="PROSITE" id="PS52015"/>
    </source>
</evidence>
<dbReference type="Proteomes" id="UP000584867">
    <property type="component" value="Unassembled WGS sequence"/>
</dbReference>
<evidence type="ECO:0000256" key="7">
    <source>
        <dbReference type="ARBA" id="ARBA00022927"/>
    </source>
</evidence>
<dbReference type="InterPro" id="IPR051045">
    <property type="entry name" value="TonB-dependent_transducer"/>
</dbReference>
<gene>
    <name evidence="12" type="ORF">HDF15_000513</name>
</gene>
<keyword evidence="9 10" id="KW-0472">Membrane</keyword>
<keyword evidence="7" id="KW-0653">Protein transport</keyword>
<dbReference type="InterPro" id="IPR037682">
    <property type="entry name" value="TonB_C"/>
</dbReference>
<evidence type="ECO:0000256" key="2">
    <source>
        <dbReference type="ARBA" id="ARBA00006555"/>
    </source>
</evidence>
<dbReference type="RefSeq" id="WP_184252687.1">
    <property type="nucleotide sequence ID" value="NZ_JACHIO010000002.1"/>
</dbReference>
<comment type="caution">
    <text evidence="12">The sequence shown here is derived from an EMBL/GenBank/DDBJ whole genome shotgun (WGS) entry which is preliminary data.</text>
</comment>
<evidence type="ECO:0000256" key="3">
    <source>
        <dbReference type="ARBA" id="ARBA00022448"/>
    </source>
</evidence>
<feature type="transmembrane region" description="Helical" evidence="10">
    <location>
        <begin position="79"/>
        <end position="98"/>
    </location>
</feature>
<keyword evidence="4" id="KW-1003">Cell membrane</keyword>
<dbReference type="GO" id="GO:0015031">
    <property type="term" value="P:protein transport"/>
    <property type="evidence" value="ECO:0007669"/>
    <property type="project" value="UniProtKB-KW"/>
</dbReference>
<evidence type="ECO:0000256" key="10">
    <source>
        <dbReference type="SAM" id="Phobius"/>
    </source>
</evidence>
<organism evidence="12 13">
    <name type="scientific">Granulicella mallensis</name>
    <dbReference type="NCBI Taxonomy" id="940614"/>
    <lineage>
        <taxon>Bacteria</taxon>
        <taxon>Pseudomonadati</taxon>
        <taxon>Acidobacteriota</taxon>
        <taxon>Terriglobia</taxon>
        <taxon>Terriglobales</taxon>
        <taxon>Acidobacteriaceae</taxon>
        <taxon>Granulicella</taxon>
    </lineage>
</organism>
<feature type="domain" description="TonB C-terminal" evidence="11">
    <location>
        <begin position="236"/>
        <end position="325"/>
    </location>
</feature>
<evidence type="ECO:0000256" key="8">
    <source>
        <dbReference type="ARBA" id="ARBA00022989"/>
    </source>
</evidence>
<evidence type="ECO:0000256" key="1">
    <source>
        <dbReference type="ARBA" id="ARBA00004383"/>
    </source>
</evidence>
<comment type="similarity">
    <text evidence="2">Belongs to the TonB family.</text>
</comment>
<dbReference type="InterPro" id="IPR006260">
    <property type="entry name" value="TonB/TolA_C"/>
</dbReference>
<name>A0A7W7ZMZ9_9BACT</name>
<keyword evidence="6 10" id="KW-0812">Transmembrane</keyword>
<evidence type="ECO:0000256" key="5">
    <source>
        <dbReference type="ARBA" id="ARBA00022519"/>
    </source>
</evidence>
<dbReference type="Pfam" id="PF03544">
    <property type="entry name" value="TonB_C"/>
    <property type="match status" value="1"/>
</dbReference>
<dbReference type="AlphaFoldDB" id="A0A7W7ZMZ9"/>
<proteinExistence type="inferred from homology"/>
<evidence type="ECO:0000313" key="12">
    <source>
        <dbReference type="EMBL" id="MBB5062186.1"/>
    </source>
</evidence>
<evidence type="ECO:0000313" key="13">
    <source>
        <dbReference type="Proteomes" id="UP000584867"/>
    </source>
</evidence>
<evidence type="ECO:0000256" key="4">
    <source>
        <dbReference type="ARBA" id="ARBA00022475"/>
    </source>
</evidence>
<protein>
    <submittedName>
        <fullName evidence="12">Protein TonB</fullName>
    </submittedName>
</protein>
<keyword evidence="3" id="KW-0813">Transport</keyword>
<keyword evidence="8 10" id="KW-1133">Transmembrane helix</keyword>
<dbReference type="PROSITE" id="PS52015">
    <property type="entry name" value="TONB_CTD"/>
    <property type="match status" value="1"/>
</dbReference>
<evidence type="ECO:0000256" key="9">
    <source>
        <dbReference type="ARBA" id="ARBA00023136"/>
    </source>
</evidence>
<dbReference type="PANTHER" id="PTHR33446">
    <property type="entry name" value="PROTEIN TONB-RELATED"/>
    <property type="match status" value="1"/>
</dbReference>
<sequence>MADTDILPPDNPQHADASLRPAEEALHLTGEIKEEGVFASLVSSFRDVFFPAKLPPLVLQSKPVAVVDRMATKRSPASTAGAVALHVVAILLIALLIAHQVHIAPPVKKTVILTDIVPPPPPPVAPRPSQIGGGGGQHDLAPVTQGHLPKLAQQQIVPPKAPPTIAPKLAVEPTVVVQPDLKMANNTMPNIGAPNSTLKGFSMGNGNGSGIGSGNGNGIGPGSGGNTGGGVMHPGGAVKAPIPIFTPDPEFSEEARKAKFSGNVVVYLWVDEQGHPSHIKVSRGVGMGLDEKAIEAVRQYKFKPAMLNGKPVKVDMYVEVNFQIF</sequence>
<accession>A0A7W7ZMZ9</accession>